<dbReference type="InterPro" id="IPR036770">
    <property type="entry name" value="Ankyrin_rpt-contain_sf"/>
</dbReference>
<evidence type="ECO:0000313" key="7">
    <source>
        <dbReference type="EMBL" id="KAK2595214.1"/>
    </source>
</evidence>
<feature type="repeat" description="ANK" evidence="3">
    <location>
        <begin position="1157"/>
        <end position="1183"/>
    </location>
</feature>
<dbReference type="Proteomes" id="UP001251528">
    <property type="component" value="Unassembled WGS sequence"/>
</dbReference>
<dbReference type="Gene3D" id="1.25.40.20">
    <property type="entry name" value="Ankyrin repeat-containing domain"/>
    <property type="match status" value="3"/>
</dbReference>
<dbReference type="PANTHER" id="PTHR24126">
    <property type="entry name" value="ANKYRIN REPEAT, PH AND SEC7 DOMAIN CONTAINING PROTEIN SECG-RELATED"/>
    <property type="match status" value="1"/>
</dbReference>
<dbReference type="InterPro" id="IPR056884">
    <property type="entry name" value="NPHP3-like_N"/>
</dbReference>
<feature type="repeat" description="ANK" evidence="3">
    <location>
        <begin position="1124"/>
        <end position="1156"/>
    </location>
</feature>
<dbReference type="InterPro" id="IPR002110">
    <property type="entry name" value="Ankyrin_rpt"/>
</dbReference>
<proteinExistence type="predicted"/>
<dbReference type="AlphaFoldDB" id="A0AAJ0FXE0"/>
<feature type="repeat" description="ANK" evidence="3">
    <location>
        <begin position="1025"/>
        <end position="1057"/>
    </location>
</feature>
<dbReference type="PROSITE" id="PS50297">
    <property type="entry name" value="ANK_REP_REGION"/>
    <property type="match status" value="8"/>
</dbReference>
<dbReference type="Pfam" id="PF22939">
    <property type="entry name" value="WHD_GPIID"/>
    <property type="match status" value="1"/>
</dbReference>
<feature type="repeat" description="ANK" evidence="3">
    <location>
        <begin position="1091"/>
        <end position="1123"/>
    </location>
</feature>
<dbReference type="Pfam" id="PF17107">
    <property type="entry name" value="SesA"/>
    <property type="match status" value="1"/>
</dbReference>
<dbReference type="Pfam" id="PF24883">
    <property type="entry name" value="NPHP3_N"/>
    <property type="match status" value="1"/>
</dbReference>
<feature type="repeat" description="ANK" evidence="3">
    <location>
        <begin position="992"/>
        <end position="1024"/>
    </location>
</feature>
<dbReference type="PROSITE" id="PS50088">
    <property type="entry name" value="ANK_REPEAT"/>
    <property type="match status" value="10"/>
</dbReference>
<dbReference type="PANTHER" id="PTHR24126:SF14">
    <property type="entry name" value="ANK_REP_REGION DOMAIN-CONTAINING PROTEIN"/>
    <property type="match status" value="1"/>
</dbReference>
<keyword evidence="1" id="KW-0677">Repeat</keyword>
<protein>
    <recommendedName>
        <fullName evidence="9">NACHT-NTPase and P-loop NTPases N-terminal domain-containing protein</fullName>
    </recommendedName>
</protein>
<dbReference type="Gene3D" id="3.40.50.300">
    <property type="entry name" value="P-loop containing nucleotide triphosphate hydrolases"/>
    <property type="match status" value="1"/>
</dbReference>
<evidence type="ECO:0000256" key="1">
    <source>
        <dbReference type="ARBA" id="ARBA00022737"/>
    </source>
</evidence>
<feature type="domain" description="NACHT-NTPase and P-loop NTPases N-terminal" evidence="4">
    <location>
        <begin position="7"/>
        <end position="132"/>
    </location>
</feature>
<feature type="repeat" description="ANK" evidence="3">
    <location>
        <begin position="959"/>
        <end position="991"/>
    </location>
</feature>
<evidence type="ECO:0000313" key="8">
    <source>
        <dbReference type="Proteomes" id="UP001251528"/>
    </source>
</evidence>
<evidence type="ECO:0000256" key="2">
    <source>
        <dbReference type="ARBA" id="ARBA00023043"/>
    </source>
</evidence>
<evidence type="ECO:0000259" key="4">
    <source>
        <dbReference type="Pfam" id="PF17107"/>
    </source>
</evidence>
<dbReference type="EMBL" id="JASWJB010000139">
    <property type="protein sequence ID" value="KAK2595214.1"/>
    <property type="molecule type" value="Genomic_DNA"/>
</dbReference>
<organism evidence="7 8">
    <name type="scientific">Conoideocrella luteorostrata</name>
    <dbReference type="NCBI Taxonomy" id="1105319"/>
    <lineage>
        <taxon>Eukaryota</taxon>
        <taxon>Fungi</taxon>
        <taxon>Dikarya</taxon>
        <taxon>Ascomycota</taxon>
        <taxon>Pezizomycotina</taxon>
        <taxon>Sordariomycetes</taxon>
        <taxon>Hypocreomycetidae</taxon>
        <taxon>Hypocreales</taxon>
        <taxon>Clavicipitaceae</taxon>
        <taxon>Conoideocrella</taxon>
    </lineage>
</organism>
<dbReference type="Pfam" id="PF00023">
    <property type="entry name" value="Ank"/>
    <property type="match status" value="1"/>
</dbReference>
<keyword evidence="2 3" id="KW-0040">ANK repeat</keyword>
<feature type="repeat" description="ANK" evidence="3">
    <location>
        <begin position="898"/>
        <end position="925"/>
    </location>
</feature>
<evidence type="ECO:0000256" key="3">
    <source>
        <dbReference type="PROSITE-ProRule" id="PRU00023"/>
    </source>
</evidence>
<dbReference type="InterPro" id="IPR031352">
    <property type="entry name" value="SesA"/>
</dbReference>
<feature type="repeat" description="ANK" evidence="3">
    <location>
        <begin position="926"/>
        <end position="958"/>
    </location>
</feature>
<feature type="domain" description="GPI inositol-deacylase winged helix" evidence="5">
    <location>
        <begin position="531"/>
        <end position="616"/>
    </location>
</feature>
<dbReference type="InterPro" id="IPR027417">
    <property type="entry name" value="P-loop_NTPase"/>
</dbReference>
<dbReference type="PRINTS" id="PR01415">
    <property type="entry name" value="ANKYRIN"/>
</dbReference>
<evidence type="ECO:0008006" key="9">
    <source>
        <dbReference type="Google" id="ProtNLM"/>
    </source>
</evidence>
<feature type="repeat" description="ANK" evidence="3">
    <location>
        <begin position="1058"/>
        <end position="1090"/>
    </location>
</feature>
<sequence length="1191" mass="133218">MDIFSAIASTIAAVQTISSTCKAIQHFRDLPKEFKEVSRTLPLTEDTLSLARDQLQGTVLDDSSKIALEPIIRGCEERAKKLQAIFLKVQNGMKDTKDGSVLELYRNSLLRLGKTHRVETLMQGILRGLDALATNQLFRLAAQSHMAQLKEAINRLSTMEPSIPDSDFDSSSTIFNQSIHSNGAGYQIHNSGHDHKTNIGSGKQYNAHSMTFAQPDKPLKTRSDILRTLRTSPYKHRKNRNPDRIEGTCDWFVGHSAFKEWRASKSSCMLWVSANPGCGKSVLAKYLADSILPAANSTTCYFFFKDDFEDQRSAKSALSCILHQIFTLQEDRFSDEIVRRFNAFNVFPNSSYYELWELWDILVEISQDQNAGEIVCILDAFDECQHHERQDFANALCKFYGPENDTKTNTNLKFLITSRPYDDIKRGFQPLKIPGLPVIHLRGESSAETLNISREIDVYIEHKVSSIQRNLHLTAREQELLFQGLRSVPNQTYLWVYLTLEWIENEISHKISEAEIRRLTHSLPQTVEEAYEKILAKSRNPEEAKTLLHIVVAAAWPLTLAEIDLALAIRQNHTSHEVRPENRIYEYIRGLCGLFITVTDSKVYLLHQTAREFLTPKHDSDPPSHEAEASSSRLKWKSSLHPQESNRILCQICILYLLFPEFETKPLYVRISPSNRDQDREISDYLCGHVFLEYSARNWAAHFRAGNINDSIVIESAQKICDVDSRRCGTWFRVYWASTHTDFPKDFTTLILASYFGVEQIVRLQLALYNNDINSRDSTYRRSALSWASMNGFDGVVQLLIKGPRFQIKKTIRPWLLKGAKIEARDVYGRTPLSYAAWNGHLAVVERLIEKGAKAASKDNIKGTPISYALCAGQQGVSEALMRGAKADPVDKVRGELLFSAAAEGHEAVVKLLLDNGANTEVRGKNDKTPLFWAAQHARYGTVKLLLDRGANIEAKNDGGDTPLCLAARWGQRDMVKLLLDKGANIEAKDIFSYTPLCIAAGLGDCEIVKLLLDKGADIETKNDDGNTPLCIAARRRLCDTVKLLLDKGADVEAKDIFSYTPLCIAAGQGDCETVKLLLDKGANIEAKDISGYTQLCIATGLGRCDTVKLLLDKVADIEANNDGGNTPLCIATGLGRCDTVKLLLDKGADIEAKNDGGNTPLCIATELGRRDIVKLLLDKGADCGSHRVVQ</sequence>
<dbReference type="InterPro" id="IPR054471">
    <property type="entry name" value="GPIID_WHD"/>
</dbReference>
<gene>
    <name evidence="7" type="ORF">QQS21_007067</name>
</gene>
<name>A0AAJ0FXE0_9HYPO</name>
<accession>A0AAJ0FXE0</accession>
<dbReference type="SUPFAM" id="SSF48403">
    <property type="entry name" value="Ankyrin repeat"/>
    <property type="match status" value="1"/>
</dbReference>
<feature type="repeat" description="ANK" evidence="3">
    <location>
        <begin position="828"/>
        <end position="860"/>
    </location>
</feature>
<evidence type="ECO:0000259" key="6">
    <source>
        <dbReference type="Pfam" id="PF24883"/>
    </source>
</evidence>
<dbReference type="Pfam" id="PF12796">
    <property type="entry name" value="Ank_2"/>
    <property type="match status" value="4"/>
</dbReference>
<dbReference type="SUPFAM" id="SSF52540">
    <property type="entry name" value="P-loop containing nucleoside triphosphate hydrolases"/>
    <property type="match status" value="1"/>
</dbReference>
<reference evidence="7" key="1">
    <citation type="submission" date="2023-06" db="EMBL/GenBank/DDBJ databases">
        <title>Conoideocrella luteorostrata (Hypocreales: Clavicipitaceae), a potential biocontrol fungus for elongate hemlock scale in United States Christmas tree production areas.</title>
        <authorList>
            <person name="Barrett H."/>
            <person name="Lovett B."/>
            <person name="Macias A.M."/>
            <person name="Stajich J.E."/>
            <person name="Kasson M.T."/>
        </authorList>
    </citation>
    <scope>NUCLEOTIDE SEQUENCE</scope>
    <source>
        <strain evidence="7">ARSEF 14590</strain>
    </source>
</reference>
<feature type="domain" description="Nephrocystin 3-like N-terminal" evidence="6">
    <location>
        <begin position="247"/>
        <end position="419"/>
    </location>
</feature>
<keyword evidence="8" id="KW-1185">Reference proteome</keyword>
<evidence type="ECO:0000259" key="5">
    <source>
        <dbReference type="Pfam" id="PF22939"/>
    </source>
</evidence>
<dbReference type="SMART" id="SM00248">
    <property type="entry name" value="ANK"/>
    <property type="match status" value="12"/>
</dbReference>
<comment type="caution">
    <text evidence="7">The sequence shown here is derived from an EMBL/GenBank/DDBJ whole genome shotgun (WGS) entry which is preliminary data.</text>
</comment>